<feature type="domain" description="DUF1468" evidence="2">
    <location>
        <begin position="10"/>
        <end position="150"/>
    </location>
</feature>
<keyword evidence="1" id="KW-1133">Transmembrane helix</keyword>
<name>A0A285UTV5_9HYPH</name>
<feature type="transmembrane region" description="Helical" evidence="1">
    <location>
        <begin position="9"/>
        <end position="25"/>
    </location>
</feature>
<dbReference type="RefSeq" id="WP_097141743.1">
    <property type="nucleotide sequence ID" value="NZ_OBQD01000014.1"/>
</dbReference>
<feature type="transmembrane region" description="Helical" evidence="1">
    <location>
        <begin position="128"/>
        <end position="149"/>
    </location>
</feature>
<sequence length="161" mass="17008">MTNLGDRRLGLLVAVVGIVIIYMSLQLPEPMSGTHIAYGPGFFPALLGVAAVVAGVTLAIVQPSAEQNEDEDAAAPAETPRLGGPVLVLLAVLSYIYLSDLIGFIPLATATLAILLMFGGMRFPKAIALSLLASILIYLMFSKGLLVPLPRGLLQPWALWL</sequence>
<keyword evidence="1" id="KW-0812">Transmembrane</keyword>
<proteinExistence type="predicted"/>
<evidence type="ECO:0000313" key="3">
    <source>
        <dbReference type="EMBL" id="SOC45117.1"/>
    </source>
</evidence>
<keyword evidence="4" id="KW-1185">Reference proteome</keyword>
<dbReference type="Pfam" id="PF07331">
    <property type="entry name" value="TctB"/>
    <property type="match status" value="1"/>
</dbReference>
<gene>
    <name evidence="3" type="ORF">SAMN05892877_1144</name>
</gene>
<keyword evidence="1" id="KW-0472">Membrane</keyword>
<dbReference type="EMBL" id="OBQD01000014">
    <property type="protein sequence ID" value="SOC45117.1"/>
    <property type="molecule type" value="Genomic_DNA"/>
</dbReference>
<evidence type="ECO:0000256" key="1">
    <source>
        <dbReference type="SAM" id="Phobius"/>
    </source>
</evidence>
<evidence type="ECO:0000313" key="4">
    <source>
        <dbReference type="Proteomes" id="UP000219167"/>
    </source>
</evidence>
<feature type="transmembrane region" description="Helical" evidence="1">
    <location>
        <begin position="104"/>
        <end position="121"/>
    </location>
</feature>
<protein>
    <submittedName>
        <fullName evidence="3">Putative tricarboxylic transport membrane protein</fullName>
    </submittedName>
</protein>
<feature type="transmembrane region" description="Helical" evidence="1">
    <location>
        <begin position="82"/>
        <end position="98"/>
    </location>
</feature>
<dbReference type="Proteomes" id="UP000219167">
    <property type="component" value="Unassembled WGS sequence"/>
</dbReference>
<reference evidence="3 4" key="1">
    <citation type="submission" date="2017-08" db="EMBL/GenBank/DDBJ databases">
        <authorList>
            <person name="de Groot N.N."/>
        </authorList>
    </citation>
    <scope>NUCLEOTIDE SEQUENCE [LARGE SCALE GENOMIC DNA]</scope>
    <source>
        <strain evidence="3 4">JC85</strain>
    </source>
</reference>
<dbReference type="InterPro" id="IPR009936">
    <property type="entry name" value="DUF1468"/>
</dbReference>
<dbReference type="AlphaFoldDB" id="A0A285UTV5"/>
<accession>A0A285UTV5</accession>
<evidence type="ECO:0000259" key="2">
    <source>
        <dbReference type="Pfam" id="PF07331"/>
    </source>
</evidence>
<organism evidence="3 4">
    <name type="scientific">Rhizobium subbaraonis</name>
    <dbReference type="NCBI Taxonomy" id="908946"/>
    <lineage>
        <taxon>Bacteria</taxon>
        <taxon>Pseudomonadati</taxon>
        <taxon>Pseudomonadota</taxon>
        <taxon>Alphaproteobacteria</taxon>
        <taxon>Hyphomicrobiales</taxon>
        <taxon>Rhizobiaceae</taxon>
        <taxon>Rhizobium/Agrobacterium group</taxon>
        <taxon>Rhizobium</taxon>
    </lineage>
</organism>
<feature type="transmembrane region" description="Helical" evidence="1">
    <location>
        <begin position="37"/>
        <end position="61"/>
    </location>
</feature>